<dbReference type="Gene3D" id="3.40.50.300">
    <property type="entry name" value="P-loop containing nucleotide triphosphate hydrolases"/>
    <property type="match status" value="2"/>
</dbReference>
<comment type="caution">
    <text evidence="6">The sequence shown here is derived from an EMBL/GenBank/DDBJ whole genome shotgun (WGS) entry which is preliminary data.</text>
</comment>
<evidence type="ECO:0000256" key="1">
    <source>
        <dbReference type="ARBA" id="ARBA00022741"/>
    </source>
</evidence>
<dbReference type="HOGENOM" id="CLU_024742_0_0_9"/>
<dbReference type="eggNOG" id="COG4098">
    <property type="taxonomic scope" value="Bacteria"/>
</dbReference>
<dbReference type="SUPFAM" id="SSF52540">
    <property type="entry name" value="P-loop containing nucleoside triphosphate hydrolases"/>
    <property type="match status" value="1"/>
</dbReference>
<dbReference type="GO" id="GO:0006310">
    <property type="term" value="P:DNA recombination"/>
    <property type="evidence" value="ECO:0007669"/>
    <property type="project" value="TreeGrafter"/>
</dbReference>
<keyword evidence="6" id="KW-0347">Helicase</keyword>
<dbReference type="Proteomes" id="UP000005926">
    <property type="component" value="Unassembled WGS sequence"/>
</dbReference>
<feature type="domain" description="Helicase ATP-binding" evidence="4">
    <location>
        <begin position="120"/>
        <end position="272"/>
    </location>
</feature>
<dbReference type="InterPro" id="IPR006935">
    <property type="entry name" value="Helicase/UvrB_N"/>
</dbReference>
<dbReference type="Pfam" id="PF00271">
    <property type="entry name" value="Helicase_C"/>
    <property type="match status" value="1"/>
</dbReference>
<keyword evidence="7" id="KW-1185">Reference proteome</keyword>
<keyword evidence="2" id="KW-0067">ATP-binding</keyword>
<evidence type="ECO:0000259" key="4">
    <source>
        <dbReference type="PROSITE" id="PS51192"/>
    </source>
</evidence>
<keyword evidence="1" id="KW-0547">Nucleotide-binding</keyword>
<dbReference type="InterPro" id="IPR014001">
    <property type="entry name" value="Helicase_ATP-bd"/>
</dbReference>
<dbReference type="InterPro" id="IPR027417">
    <property type="entry name" value="P-loop_NTPase"/>
</dbReference>
<dbReference type="RefSeq" id="WP_005604920.1">
    <property type="nucleotide sequence ID" value="NZ_CP102283.1"/>
</dbReference>
<accession>C8NDP8</accession>
<dbReference type="GO" id="GO:0043138">
    <property type="term" value="F:3'-5' DNA helicase activity"/>
    <property type="evidence" value="ECO:0007669"/>
    <property type="project" value="TreeGrafter"/>
</dbReference>
<keyword evidence="6" id="KW-0378">Hydrolase</keyword>
<dbReference type="PROSITE" id="PS51194">
    <property type="entry name" value="HELICASE_CTER"/>
    <property type="match status" value="1"/>
</dbReference>
<dbReference type="PROSITE" id="PS51192">
    <property type="entry name" value="HELICASE_ATP_BIND_1"/>
    <property type="match status" value="1"/>
</dbReference>
<proteinExistence type="predicted"/>
<dbReference type="GO" id="GO:0016787">
    <property type="term" value="F:hydrolase activity"/>
    <property type="evidence" value="ECO:0007669"/>
    <property type="project" value="InterPro"/>
</dbReference>
<organism evidence="6 7">
    <name type="scientific">Granulicatella adiacens ATCC 49175</name>
    <dbReference type="NCBI Taxonomy" id="638301"/>
    <lineage>
        <taxon>Bacteria</taxon>
        <taxon>Bacillati</taxon>
        <taxon>Bacillota</taxon>
        <taxon>Bacilli</taxon>
        <taxon>Lactobacillales</taxon>
        <taxon>Carnobacteriaceae</taxon>
        <taxon>Granulicatella</taxon>
    </lineage>
</organism>
<gene>
    <name evidence="6" type="primary">comFA</name>
    <name evidence="6" type="ORF">HMPREF0444_0043</name>
</gene>
<evidence type="ECO:0000259" key="5">
    <source>
        <dbReference type="PROSITE" id="PS51194"/>
    </source>
</evidence>
<feature type="domain" description="Helicase C-terminal" evidence="5">
    <location>
        <begin position="304"/>
        <end position="452"/>
    </location>
</feature>
<dbReference type="STRING" id="638301.HMPREF0444_0043"/>
<dbReference type="SMART" id="SM00490">
    <property type="entry name" value="HELICc"/>
    <property type="match status" value="1"/>
</dbReference>
<dbReference type="EMBL" id="ACKZ01000004">
    <property type="protein sequence ID" value="EEW38179.1"/>
    <property type="molecule type" value="Genomic_DNA"/>
</dbReference>
<dbReference type="InterPro" id="IPR001650">
    <property type="entry name" value="Helicase_C-like"/>
</dbReference>
<evidence type="ECO:0000313" key="7">
    <source>
        <dbReference type="Proteomes" id="UP000005926"/>
    </source>
</evidence>
<dbReference type="SMART" id="SM00487">
    <property type="entry name" value="DEXDc"/>
    <property type="match status" value="1"/>
</dbReference>
<dbReference type="PANTHER" id="PTHR30580">
    <property type="entry name" value="PRIMOSOMAL PROTEIN N"/>
    <property type="match status" value="1"/>
</dbReference>
<dbReference type="PANTHER" id="PTHR30580:SF1">
    <property type="entry name" value="COMF OPERON PROTEIN 1"/>
    <property type="match status" value="1"/>
</dbReference>
<evidence type="ECO:0000256" key="2">
    <source>
        <dbReference type="ARBA" id="ARBA00022840"/>
    </source>
</evidence>
<dbReference type="AlphaFoldDB" id="C8NDP8"/>
<name>C8NDP8_9LACT</name>
<dbReference type="GO" id="GO:0006302">
    <property type="term" value="P:double-strand break repair"/>
    <property type="evidence" value="ECO:0007669"/>
    <property type="project" value="TreeGrafter"/>
</dbReference>
<keyword evidence="3" id="KW-0238">DNA-binding</keyword>
<dbReference type="GO" id="GO:0006270">
    <property type="term" value="P:DNA replication initiation"/>
    <property type="evidence" value="ECO:0007669"/>
    <property type="project" value="TreeGrafter"/>
</dbReference>
<reference evidence="6 7" key="1">
    <citation type="submission" date="2009-08" db="EMBL/GenBank/DDBJ databases">
        <authorList>
            <person name="Muzny D."/>
            <person name="Qin X."/>
            <person name="Deng J."/>
            <person name="Jiang H."/>
            <person name="Liu Y."/>
            <person name="Qu J."/>
            <person name="Song X.-Z."/>
            <person name="Zhang L."/>
            <person name="Thornton R."/>
            <person name="Coyle M."/>
            <person name="Francisco L."/>
            <person name="Jackson L."/>
            <person name="Javaid M."/>
            <person name="Korchina V."/>
            <person name="Kovar C."/>
            <person name="Mata R."/>
            <person name="Mathew T."/>
            <person name="Ngo R."/>
            <person name="Nguyen L."/>
            <person name="Nguyen N."/>
            <person name="Okwuonu G."/>
            <person name="Ongeri F."/>
            <person name="Pham C."/>
            <person name="Simmons D."/>
            <person name="Wilczek-Boney K."/>
            <person name="Hale W."/>
            <person name="Jakkamsetti A."/>
            <person name="Pham P."/>
            <person name="Ruth R."/>
            <person name="San Lucas F."/>
            <person name="Warren J."/>
            <person name="Zhang J."/>
            <person name="Zhao Z."/>
            <person name="Zhou C."/>
            <person name="Zhu D."/>
            <person name="Lee S."/>
            <person name="Bess C."/>
            <person name="Blankenburg K."/>
            <person name="Forbes L."/>
            <person name="Fu Q."/>
            <person name="Gubbala S."/>
            <person name="Hirani K."/>
            <person name="Jayaseelan J.C."/>
            <person name="Lara F."/>
            <person name="Munidasa M."/>
            <person name="Palculict T."/>
            <person name="Patil S."/>
            <person name="Pu L.-L."/>
            <person name="Saada N."/>
            <person name="Tang L."/>
            <person name="Weissenberger G."/>
            <person name="Zhu Y."/>
            <person name="Hemphill L."/>
            <person name="Shang Y."/>
            <person name="Youmans B."/>
            <person name="Ayvaz T."/>
            <person name="Ross M."/>
            <person name="Santibanez J."/>
            <person name="Aqrawi P."/>
            <person name="Gross S."/>
            <person name="Joshi V."/>
            <person name="Fowler G."/>
            <person name="Nazareth L."/>
            <person name="Reid J."/>
            <person name="Worley K."/>
            <person name="Petrosino J."/>
            <person name="Highlander S."/>
            <person name="Gibbs R."/>
        </authorList>
    </citation>
    <scope>NUCLEOTIDE SEQUENCE [LARGE SCALE GENOMIC DNA]</scope>
    <source>
        <strain evidence="6 7">ATCC 49175</strain>
    </source>
</reference>
<dbReference type="Pfam" id="PF04851">
    <property type="entry name" value="ResIII"/>
    <property type="match status" value="1"/>
</dbReference>
<sequence length="452" mass="51585">MEETVGRIQAVFQSMLEERKVSPNAVLDVGITIKNRQKQCRFCGNTDSLEFAKGPCINCTKGECWYCLKCIAMGKVKECSVIIATPEEEQPFLKREEALAHYKHTLSTKQEQLSLECLKVVKQTGFREHLLWAVTGSGKTEMIFSSIEWMLQQGKRVAIAAPRIDVCVELAPRLKEAFPAVEQNVLHSQSDEGYKRVALTIATTHQMLRFYRAFDLVVIDETDSFPYRDNELLIRAVHRAVKEDGCLLYLTATPSQTLEKRIKRKELSVSLLPERYHKKPLVVPTMSFIGDLDKRLKKKKVPKSVQRFIEEHVKAGKRFLLFVPRIILLVPIEIVLRRQFPNAKFETVSSKEPYRQERIAQMRSGELDFLVTTTILERGVTFSGVDVCVVNAHEEEFSREVLVQIAGRVGRTAECPTGEVVYFHNGKTKAMVQAVWEIKDLNQQALLGRESK</sequence>
<evidence type="ECO:0000256" key="3">
    <source>
        <dbReference type="ARBA" id="ARBA00023125"/>
    </source>
</evidence>
<dbReference type="GeneID" id="78411687"/>
<evidence type="ECO:0000313" key="6">
    <source>
        <dbReference type="EMBL" id="EEW38179.1"/>
    </source>
</evidence>
<dbReference type="GO" id="GO:0003677">
    <property type="term" value="F:DNA binding"/>
    <property type="evidence" value="ECO:0007669"/>
    <property type="project" value="UniProtKB-KW"/>
</dbReference>
<protein>
    <submittedName>
        <fullName evidence="6">Helicase C-terminal domain protein</fullName>
    </submittedName>
</protein>
<dbReference type="GO" id="GO:0005524">
    <property type="term" value="F:ATP binding"/>
    <property type="evidence" value="ECO:0007669"/>
    <property type="project" value="UniProtKB-KW"/>
</dbReference>